<dbReference type="InterPro" id="IPR000683">
    <property type="entry name" value="Gfo/Idh/MocA-like_OxRdtase_N"/>
</dbReference>
<feature type="domain" description="GFO/IDH/MocA-like oxidoreductase" evidence="3">
    <location>
        <begin position="134"/>
        <end position="272"/>
    </location>
</feature>
<dbReference type="KEGG" id="gry:D7I44_10535"/>
<feature type="domain" description="Gfo/Idh/MocA-like oxidoreductase N-terminal" evidence="2">
    <location>
        <begin position="4"/>
        <end position="123"/>
    </location>
</feature>
<dbReference type="SUPFAM" id="SSF55347">
    <property type="entry name" value="Glyceraldehyde-3-phosphate dehydrogenase-like, C-terminal domain"/>
    <property type="match status" value="1"/>
</dbReference>
<evidence type="ECO:0000259" key="2">
    <source>
        <dbReference type="Pfam" id="PF01408"/>
    </source>
</evidence>
<dbReference type="OrthoDB" id="9792085at2"/>
<evidence type="ECO:0000313" key="5">
    <source>
        <dbReference type="Proteomes" id="UP000275069"/>
    </source>
</evidence>
<organism evidence="4 5">
    <name type="scientific">Gryllotalpicola protaetiae</name>
    <dbReference type="NCBI Taxonomy" id="2419771"/>
    <lineage>
        <taxon>Bacteria</taxon>
        <taxon>Bacillati</taxon>
        <taxon>Actinomycetota</taxon>
        <taxon>Actinomycetes</taxon>
        <taxon>Micrococcales</taxon>
        <taxon>Microbacteriaceae</taxon>
        <taxon>Gryllotalpicola</taxon>
    </lineage>
</organism>
<dbReference type="InterPro" id="IPR036291">
    <property type="entry name" value="NAD(P)-bd_dom_sf"/>
</dbReference>
<name>A0A387BS85_9MICO</name>
<dbReference type="Pfam" id="PF01408">
    <property type="entry name" value="GFO_IDH_MocA"/>
    <property type="match status" value="1"/>
</dbReference>
<keyword evidence="5" id="KW-1185">Reference proteome</keyword>
<dbReference type="InterPro" id="IPR055170">
    <property type="entry name" value="GFO_IDH_MocA-like_dom"/>
</dbReference>
<reference evidence="4 5" key="1">
    <citation type="submission" date="2018-09" db="EMBL/GenBank/DDBJ databases">
        <title>Genome sequencing of strain 2DFW10M-5.</title>
        <authorList>
            <person name="Heo J."/>
            <person name="Kim S.-J."/>
            <person name="Kwon S.-W."/>
        </authorList>
    </citation>
    <scope>NUCLEOTIDE SEQUENCE [LARGE SCALE GENOMIC DNA]</scope>
    <source>
        <strain evidence="4 5">2DFW10M-5</strain>
    </source>
</reference>
<dbReference type="GO" id="GO:0000166">
    <property type="term" value="F:nucleotide binding"/>
    <property type="evidence" value="ECO:0007669"/>
    <property type="project" value="InterPro"/>
</dbReference>
<dbReference type="EMBL" id="CP032624">
    <property type="protein sequence ID" value="AYG03929.1"/>
    <property type="molecule type" value="Genomic_DNA"/>
</dbReference>
<accession>A0A387BS85</accession>
<dbReference type="PANTHER" id="PTHR43249:SF1">
    <property type="entry name" value="D-GLUCOSIDE 3-DEHYDROGENASE"/>
    <property type="match status" value="1"/>
</dbReference>
<protein>
    <submittedName>
        <fullName evidence="4">Gfo/Idh/MocA family oxidoreductase</fullName>
    </submittedName>
</protein>
<dbReference type="AlphaFoldDB" id="A0A387BS85"/>
<proteinExistence type="predicted"/>
<dbReference type="RefSeq" id="WP_120789461.1">
    <property type="nucleotide sequence ID" value="NZ_CP032624.1"/>
</dbReference>
<dbReference type="SUPFAM" id="SSF51735">
    <property type="entry name" value="NAD(P)-binding Rossmann-fold domains"/>
    <property type="match status" value="1"/>
</dbReference>
<dbReference type="Proteomes" id="UP000275069">
    <property type="component" value="Chromosome"/>
</dbReference>
<evidence type="ECO:0000256" key="1">
    <source>
        <dbReference type="ARBA" id="ARBA00023027"/>
    </source>
</evidence>
<gene>
    <name evidence="4" type="ORF">D7I44_10535</name>
</gene>
<dbReference type="PANTHER" id="PTHR43249">
    <property type="entry name" value="UDP-N-ACETYL-2-AMINO-2-DEOXY-D-GLUCURONATE OXIDASE"/>
    <property type="match status" value="1"/>
</dbReference>
<sequence>MTRVNIGVIGTGAIAQAHLTAYSANPEAELVAVSDLNLDRAQSAADTYGVRRAYGDPNELLADPEVDAVSICTWNDSHARWAIAALEAGKHVLVEKPMSRSYAEAIQMERAVAASGRVLQVGFVRRHSPNAEVLKSFIDNGDLGDIYYARASVIRRVGNPGGWFADKAISGGGPLIDIGIHVIDLCWYLMGAPNAISVSANLYSRLGNRAHITTLPRWQVSDYDPEANGVEDMVNALVRFDNGASMLVEASYSLHAVRDSIGVSVFGEKGGAELEPQLEIATEKYGSVVNLVPQISSLTFEGDRAFANEIGNFIDAIQGKAESIAPVSHGAELTKILESIYASAESGQEIRL</sequence>
<keyword evidence="1" id="KW-0520">NAD</keyword>
<dbReference type="Gene3D" id="3.40.50.720">
    <property type="entry name" value="NAD(P)-binding Rossmann-like Domain"/>
    <property type="match status" value="1"/>
</dbReference>
<dbReference type="Pfam" id="PF22725">
    <property type="entry name" value="GFO_IDH_MocA_C3"/>
    <property type="match status" value="1"/>
</dbReference>
<evidence type="ECO:0000259" key="3">
    <source>
        <dbReference type="Pfam" id="PF22725"/>
    </source>
</evidence>
<dbReference type="InterPro" id="IPR052515">
    <property type="entry name" value="Gfo/Idh/MocA_Oxidoreductase"/>
</dbReference>
<dbReference type="Gene3D" id="3.30.360.10">
    <property type="entry name" value="Dihydrodipicolinate Reductase, domain 2"/>
    <property type="match status" value="1"/>
</dbReference>
<evidence type="ECO:0000313" key="4">
    <source>
        <dbReference type="EMBL" id="AYG03929.1"/>
    </source>
</evidence>